<gene>
    <name evidence="1" type="ORF">CCS01_23135</name>
</gene>
<dbReference type="Pfam" id="PF05013">
    <property type="entry name" value="FGase"/>
    <property type="match status" value="1"/>
</dbReference>
<accession>A0A2S6N2N1</accession>
<evidence type="ECO:0000313" key="1">
    <source>
        <dbReference type="EMBL" id="PPQ28874.1"/>
    </source>
</evidence>
<name>A0A2S6N2N1_RHOGL</name>
<dbReference type="InterPro" id="IPR007709">
    <property type="entry name" value="N-FG_amidohydro"/>
</dbReference>
<dbReference type="PIRSF" id="PIRSF029730">
    <property type="entry name" value="UCP029730"/>
    <property type="match status" value="1"/>
</dbReference>
<comment type="caution">
    <text evidence="1">The sequence shown here is derived from an EMBL/GenBank/DDBJ whole genome shotgun (WGS) entry which is preliminary data.</text>
</comment>
<dbReference type="GO" id="GO:0016787">
    <property type="term" value="F:hydrolase activity"/>
    <property type="evidence" value="ECO:0007669"/>
    <property type="project" value="UniProtKB-KW"/>
</dbReference>
<protein>
    <submittedName>
        <fullName evidence="1">N-formylglutamate amidohydrolase</fullName>
    </submittedName>
</protein>
<dbReference type="OrthoDB" id="9815326at2"/>
<proteinExistence type="predicted"/>
<organism evidence="1 2">
    <name type="scientific">Rhodopila globiformis</name>
    <name type="common">Rhodopseudomonas globiformis</name>
    <dbReference type="NCBI Taxonomy" id="1071"/>
    <lineage>
        <taxon>Bacteria</taxon>
        <taxon>Pseudomonadati</taxon>
        <taxon>Pseudomonadota</taxon>
        <taxon>Alphaproteobacteria</taxon>
        <taxon>Acetobacterales</taxon>
        <taxon>Acetobacteraceae</taxon>
        <taxon>Rhodopila</taxon>
    </lineage>
</organism>
<keyword evidence="1" id="KW-0378">Hydrolase</keyword>
<sequence length="257" mass="28444">MPEHHRLLTASDPAPVRVLRENGTSDIFLTADHAGWLIPAALGDLGVPAAERLRHIAWDIGIAGVTERLSELLDATAILQAYSRLVIDCNRHPSWDSAMPEISEYTVVPGNRTLTEADKAARAAAIFTPYHDRIRALLDARAHRRTVLIAMHSFTPSFKGESRAMQIGVLYDKDPRLANILLDLLRQEGDLIVGDNAPYALGDHTDYSVPTHGHRRGLAHVEIEIRQDLIAEPEGQVAWARRLARLFTAADERLKAA</sequence>
<dbReference type="AlphaFoldDB" id="A0A2S6N2N1"/>
<dbReference type="Gene3D" id="3.40.630.40">
    <property type="entry name" value="Zn-dependent exopeptidases"/>
    <property type="match status" value="1"/>
</dbReference>
<dbReference type="EMBL" id="NHRY01000236">
    <property type="protein sequence ID" value="PPQ28874.1"/>
    <property type="molecule type" value="Genomic_DNA"/>
</dbReference>
<keyword evidence="2" id="KW-1185">Reference proteome</keyword>
<dbReference type="InterPro" id="IPR011227">
    <property type="entry name" value="UCP029730"/>
</dbReference>
<reference evidence="1 2" key="1">
    <citation type="journal article" date="2018" name="Arch. Microbiol.">
        <title>New insights into the metabolic potential of the phototrophic purple bacterium Rhodopila globiformis DSM 161(T) from its draft genome sequence and evidence for a vanadium-dependent nitrogenase.</title>
        <authorList>
            <person name="Imhoff J.F."/>
            <person name="Rahn T."/>
            <person name="Kunzel S."/>
            <person name="Neulinger S.C."/>
        </authorList>
    </citation>
    <scope>NUCLEOTIDE SEQUENCE [LARGE SCALE GENOMIC DNA]</scope>
    <source>
        <strain evidence="1 2">DSM 161</strain>
    </source>
</reference>
<dbReference type="RefSeq" id="WP_104521182.1">
    <property type="nucleotide sequence ID" value="NZ_NHRY01000236.1"/>
</dbReference>
<dbReference type="Proteomes" id="UP000239724">
    <property type="component" value="Unassembled WGS sequence"/>
</dbReference>
<evidence type="ECO:0000313" key="2">
    <source>
        <dbReference type="Proteomes" id="UP000239724"/>
    </source>
</evidence>
<dbReference type="SUPFAM" id="SSF53187">
    <property type="entry name" value="Zn-dependent exopeptidases"/>
    <property type="match status" value="1"/>
</dbReference>